<protein>
    <submittedName>
        <fullName evidence="12">GDNF family receptor alpha-3</fullName>
    </submittedName>
</protein>
<evidence type="ECO:0000256" key="7">
    <source>
        <dbReference type="ARBA" id="ARBA00023170"/>
    </source>
</evidence>
<keyword evidence="6" id="KW-0472">Membrane</keyword>
<dbReference type="Proteomes" id="UP001295444">
    <property type="component" value="Chromosome 03"/>
</dbReference>
<keyword evidence="13" id="KW-1185">Reference proteome</keyword>
<sequence length="380" mass="43082">MAAVDLLFADSPASSDCLQAEKLCLEDEPCNSSYHDLRHCSHVSTAEPVNKTRCLQAEVALKQYPLVGCKCKRRMKREEHCLNVYWAVNPVNVQAQEKKIESTNDCVHQTNMCSFNEKCSKHKNAYVLQCRETNHGETCERRKCHQLLRQFFKKIPVEFTKRMLFCQCHDNKCGERRRKTIVPECSFEEASKPNCLQLHYSCINDNLCKSRLADFQKHCHPFDKRTTSCPSDDLCLQAYIRMIGTIMTPNFITNSSMALSLWCTCESSGNQNDDCKAINGMFAGSTCLRNLIKSEFGGNIELDTTLTISRIEHTDDTNFSALSRTNKVSEKNQLPNNSENQEKDIPNQPSGTGTSVSFSALALTLFSSASLWILDMVFFI</sequence>
<dbReference type="InterPro" id="IPR016017">
    <property type="entry name" value="GDNF/GAS1"/>
</dbReference>
<dbReference type="FunFam" id="1.10.220.110:FF:000001">
    <property type="entry name" value="GDNF family receptor alpha"/>
    <property type="match status" value="1"/>
</dbReference>
<proteinExistence type="inferred from homology"/>
<dbReference type="PANTHER" id="PTHR10269:SF15">
    <property type="entry name" value="GDNF FAMILY RECEPTOR ALPHA-3"/>
    <property type="match status" value="1"/>
</dbReference>
<dbReference type="GO" id="GO:0043235">
    <property type="term" value="C:receptor complex"/>
    <property type="evidence" value="ECO:0007669"/>
    <property type="project" value="TreeGrafter"/>
</dbReference>
<feature type="compositionally biased region" description="Polar residues" evidence="10">
    <location>
        <begin position="328"/>
        <end position="339"/>
    </location>
</feature>
<reference evidence="12" key="1">
    <citation type="submission" date="2022-03" db="EMBL/GenBank/DDBJ databases">
        <authorList>
            <person name="Alioto T."/>
            <person name="Alioto T."/>
            <person name="Gomez Garrido J."/>
        </authorList>
    </citation>
    <scope>NUCLEOTIDE SEQUENCE</scope>
</reference>
<keyword evidence="5" id="KW-0732">Signal</keyword>
<dbReference type="GO" id="GO:0038023">
    <property type="term" value="F:signaling receptor activity"/>
    <property type="evidence" value="ECO:0007669"/>
    <property type="project" value="InterPro"/>
</dbReference>
<dbReference type="AlphaFoldDB" id="A0AAD1RU48"/>
<evidence type="ECO:0000313" key="12">
    <source>
        <dbReference type="EMBL" id="CAH2277463.1"/>
    </source>
</evidence>
<evidence type="ECO:0000313" key="13">
    <source>
        <dbReference type="Proteomes" id="UP001295444"/>
    </source>
</evidence>
<keyword evidence="3" id="KW-1003">Cell membrane</keyword>
<keyword evidence="9" id="KW-0449">Lipoprotein</keyword>
<feature type="domain" description="GDNF/GAS1" evidence="11">
    <location>
        <begin position="17"/>
        <end position="91"/>
    </location>
</feature>
<dbReference type="InterPro" id="IPR003438">
    <property type="entry name" value="GDNF_rcpt"/>
</dbReference>
<evidence type="ECO:0000256" key="2">
    <source>
        <dbReference type="ARBA" id="ARBA00005961"/>
    </source>
</evidence>
<accession>A0AAD1RU48</accession>
<keyword evidence="4" id="KW-0336">GPI-anchor</keyword>
<dbReference type="GO" id="GO:0007169">
    <property type="term" value="P:cell surface receptor protein tyrosine kinase signaling pathway"/>
    <property type="evidence" value="ECO:0007669"/>
    <property type="project" value="UniProtKB-ARBA"/>
</dbReference>
<name>A0AAD1RU48_PELCU</name>
<feature type="domain" description="GDNF/GAS1" evidence="11">
    <location>
        <begin position="195"/>
        <end position="287"/>
    </location>
</feature>
<evidence type="ECO:0000256" key="10">
    <source>
        <dbReference type="SAM" id="MobiDB-lite"/>
    </source>
</evidence>
<keyword evidence="7 12" id="KW-0675">Receptor</keyword>
<evidence type="ECO:0000256" key="5">
    <source>
        <dbReference type="ARBA" id="ARBA00022729"/>
    </source>
</evidence>
<evidence type="ECO:0000256" key="6">
    <source>
        <dbReference type="ARBA" id="ARBA00023136"/>
    </source>
</evidence>
<dbReference type="GO" id="GO:0007399">
    <property type="term" value="P:nervous system development"/>
    <property type="evidence" value="ECO:0007669"/>
    <property type="project" value="TreeGrafter"/>
</dbReference>
<dbReference type="Pfam" id="PF02351">
    <property type="entry name" value="GDNF"/>
    <property type="match status" value="3"/>
</dbReference>
<dbReference type="EMBL" id="OW240914">
    <property type="protein sequence ID" value="CAH2277463.1"/>
    <property type="molecule type" value="Genomic_DNA"/>
</dbReference>
<dbReference type="SUPFAM" id="SSF110035">
    <property type="entry name" value="GDNF receptor-like"/>
    <property type="match status" value="1"/>
</dbReference>
<gene>
    <name evidence="12" type="ORF">PECUL_23A034288</name>
</gene>
<evidence type="ECO:0000256" key="8">
    <source>
        <dbReference type="ARBA" id="ARBA00023180"/>
    </source>
</evidence>
<organism evidence="12 13">
    <name type="scientific">Pelobates cultripes</name>
    <name type="common">Western spadefoot toad</name>
    <dbReference type="NCBI Taxonomy" id="61616"/>
    <lineage>
        <taxon>Eukaryota</taxon>
        <taxon>Metazoa</taxon>
        <taxon>Chordata</taxon>
        <taxon>Craniata</taxon>
        <taxon>Vertebrata</taxon>
        <taxon>Euteleostomi</taxon>
        <taxon>Amphibia</taxon>
        <taxon>Batrachia</taxon>
        <taxon>Anura</taxon>
        <taxon>Pelobatoidea</taxon>
        <taxon>Pelobatidae</taxon>
        <taxon>Pelobates</taxon>
    </lineage>
</organism>
<comment type="similarity">
    <text evidence="2">Belongs to the GDNFR family.</text>
</comment>
<feature type="region of interest" description="Disordered" evidence="10">
    <location>
        <begin position="328"/>
        <end position="351"/>
    </location>
</feature>
<comment type="subcellular location">
    <subcellularLocation>
        <location evidence="1">Cell membrane</location>
        <topology evidence="1">Lipid-anchor</topology>
        <topology evidence="1">GPI-anchor</topology>
    </subcellularLocation>
</comment>
<evidence type="ECO:0000256" key="4">
    <source>
        <dbReference type="ARBA" id="ARBA00022622"/>
    </source>
</evidence>
<dbReference type="PANTHER" id="PTHR10269">
    <property type="entry name" value="GDNF RECEPTOR ALPHA"/>
    <property type="match status" value="1"/>
</dbReference>
<feature type="domain" description="GDNF/GAS1" evidence="11">
    <location>
        <begin position="106"/>
        <end position="185"/>
    </location>
</feature>
<keyword evidence="8" id="KW-0325">Glycoprotein</keyword>
<dbReference type="Gene3D" id="1.10.220.110">
    <property type="entry name" value="GDNF binding domain"/>
    <property type="match status" value="1"/>
</dbReference>
<evidence type="ECO:0000256" key="9">
    <source>
        <dbReference type="ARBA" id="ARBA00023288"/>
    </source>
</evidence>
<dbReference type="SMART" id="SM00907">
    <property type="entry name" value="GDNF"/>
    <property type="match status" value="3"/>
</dbReference>
<dbReference type="GO" id="GO:0009897">
    <property type="term" value="C:external side of plasma membrane"/>
    <property type="evidence" value="ECO:0007669"/>
    <property type="project" value="TreeGrafter"/>
</dbReference>
<evidence type="ECO:0000256" key="3">
    <source>
        <dbReference type="ARBA" id="ARBA00022475"/>
    </source>
</evidence>
<dbReference type="InterPro" id="IPR037193">
    <property type="entry name" value="GDNF_alpha"/>
</dbReference>
<dbReference type="PRINTS" id="PR01316">
    <property type="entry name" value="GDNFRECEPTOR"/>
</dbReference>
<evidence type="ECO:0000256" key="1">
    <source>
        <dbReference type="ARBA" id="ARBA00004609"/>
    </source>
</evidence>
<evidence type="ECO:0000259" key="11">
    <source>
        <dbReference type="SMART" id="SM00907"/>
    </source>
</evidence>